<keyword evidence="4" id="KW-1185">Reference proteome</keyword>
<dbReference type="HAMAP" id="MF_00659">
    <property type="entry name" value="UPF0250"/>
    <property type="match status" value="1"/>
</dbReference>
<dbReference type="AlphaFoldDB" id="A0A139SIE7"/>
<evidence type="ECO:0000313" key="3">
    <source>
        <dbReference type="EMBL" id="KXU34264.1"/>
    </source>
</evidence>
<sequence>MSPAPKIEFPCPYYPIKVIGDSGEDFAALVLQIVQQHARLADGSRLQSRPSKNGRFQSLQIAIVATGSAQLKTLNEALRATGRVQMVL</sequence>
<accession>A0A139SIE7</accession>
<comment type="caution">
    <text evidence="3">The sequence shown here is derived from an EMBL/GenBank/DDBJ whole genome shotgun (WGS) entry which is preliminary data.</text>
</comment>
<reference evidence="3 4" key="1">
    <citation type="submission" date="2016-02" db="EMBL/GenBank/DDBJ databases">
        <authorList>
            <person name="Wen L."/>
            <person name="He K."/>
            <person name="Yang H."/>
        </authorList>
    </citation>
    <scope>NUCLEOTIDE SEQUENCE [LARGE SCALE GENOMIC DNA]</scope>
    <source>
        <strain evidence="3 4">CV58</strain>
    </source>
</reference>
<dbReference type="RefSeq" id="WP_068393193.1">
    <property type="nucleotide sequence ID" value="NZ_LSZO01000217.1"/>
</dbReference>
<evidence type="ECO:0000313" key="4">
    <source>
        <dbReference type="Proteomes" id="UP000072660"/>
    </source>
</evidence>
<dbReference type="GO" id="GO:0005829">
    <property type="term" value="C:cytosol"/>
    <property type="evidence" value="ECO:0007669"/>
    <property type="project" value="TreeGrafter"/>
</dbReference>
<evidence type="ECO:0000256" key="1">
    <source>
        <dbReference type="ARBA" id="ARBA00008460"/>
    </source>
</evidence>
<evidence type="ECO:0000256" key="2">
    <source>
        <dbReference type="HAMAP-Rule" id="MF_00659"/>
    </source>
</evidence>
<dbReference type="InterPro" id="IPR027471">
    <property type="entry name" value="YbeD-like_sf"/>
</dbReference>
<dbReference type="EMBL" id="LSZO01000217">
    <property type="protein sequence ID" value="KXU34264.1"/>
    <property type="molecule type" value="Genomic_DNA"/>
</dbReference>
<dbReference type="SUPFAM" id="SSF117991">
    <property type="entry name" value="YbeD/HP0495-like"/>
    <property type="match status" value="1"/>
</dbReference>
<dbReference type="PANTHER" id="PTHR38036:SF1">
    <property type="entry name" value="UPF0250 PROTEIN YBED"/>
    <property type="match status" value="1"/>
</dbReference>
<dbReference type="OrthoDB" id="9793424at2"/>
<name>A0A139SIE7_9GAMM</name>
<proteinExistence type="inferred from homology"/>
<dbReference type="Gene3D" id="3.30.70.260">
    <property type="match status" value="1"/>
</dbReference>
<gene>
    <name evidence="3" type="ORF">AXE65_07620</name>
</gene>
<protein>
    <recommendedName>
        <fullName evidence="2">UPF0250 protein AXE65_07620</fullName>
    </recommendedName>
</protein>
<organism evidence="3 4">
    <name type="scientific">Ventosimonas gracilis</name>
    <dbReference type="NCBI Taxonomy" id="1680762"/>
    <lineage>
        <taxon>Bacteria</taxon>
        <taxon>Pseudomonadati</taxon>
        <taxon>Pseudomonadota</taxon>
        <taxon>Gammaproteobacteria</taxon>
        <taxon>Pseudomonadales</taxon>
        <taxon>Ventosimonadaceae</taxon>
        <taxon>Ventosimonas</taxon>
    </lineage>
</organism>
<dbReference type="InterPro" id="IPR007454">
    <property type="entry name" value="UPF0250_YbeD-like"/>
</dbReference>
<dbReference type="Pfam" id="PF04359">
    <property type="entry name" value="DUF493"/>
    <property type="match status" value="1"/>
</dbReference>
<dbReference type="Proteomes" id="UP000072660">
    <property type="component" value="Unassembled WGS sequence"/>
</dbReference>
<dbReference type="PANTHER" id="PTHR38036">
    <property type="entry name" value="UPF0250 PROTEIN YBED"/>
    <property type="match status" value="1"/>
</dbReference>
<comment type="similarity">
    <text evidence="1 2">Belongs to the UPF0250 family.</text>
</comment>